<organism evidence="2">
    <name type="scientific">marine sediment metagenome</name>
    <dbReference type="NCBI Taxonomy" id="412755"/>
    <lineage>
        <taxon>unclassified sequences</taxon>
        <taxon>metagenomes</taxon>
        <taxon>ecological metagenomes</taxon>
    </lineage>
</organism>
<evidence type="ECO:0000256" key="1">
    <source>
        <dbReference type="SAM" id="Coils"/>
    </source>
</evidence>
<keyword evidence="1" id="KW-0175">Coiled coil</keyword>
<evidence type="ECO:0000313" key="2">
    <source>
        <dbReference type="EMBL" id="GAF82188.1"/>
    </source>
</evidence>
<sequence>NVMFHIHTNREQWEAYQQCKALEPLYEKQKNKFKEDENKIVKELVRLTGTNKRTINDRLNFLKWPVNIKNMVYYERPDLYWTIAEIEGGIIKPAEKNFPEYFEKVSKNEVREYLLKKYIEGTVRVATEVRKVTHIFKIPKENIDQHKYAYKIFNKLVKEVDYTFEEAQEEFGVKFPEVEKSMKISYIKLRNQLLKTITILKEYDISLLSKMITKTKKEELNEMLQNLKEVLDNFKQDFQNLS</sequence>
<protein>
    <submittedName>
        <fullName evidence="2">Uncharacterized protein</fullName>
    </submittedName>
</protein>
<proteinExistence type="predicted"/>
<accession>X0SM74</accession>
<reference evidence="2" key="1">
    <citation type="journal article" date="2014" name="Front. Microbiol.">
        <title>High frequency of phylogenetically diverse reductive dehalogenase-homologous genes in deep subseafloor sedimentary metagenomes.</title>
        <authorList>
            <person name="Kawai M."/>
            <person name="Futagami T."/>
            <person name="Toyoda A."/>
            <person name="Takaki Y."/>
            <person name="Nishi S."/>
            <person name="Hori S."/>
            <person name="Arai W."/>
            <person name="Tsubouchi T."/>
            <person name="Morono Y."/>
            <person name="Uchiyama I."/>
            <person name="Ito T."/>
            <person name="Fujiyama A."/>
            <person name="Inagaki F."/>
            <person name="Takami H."/>
        </authorList>
    </citation>
    <scope>NUCLEOTIDE SEQUENCE</scope>
    <source>
        <strain evidence="2">Expedition CK06-06</strain>
    </source>
</reference>
<feature type="coiled-coil region" evidence="1">
    <location>
        <begin position="210"/>
        <end position="237"/>
    </location>
</feature>
<gene>
    <name evidence="2" type="ORF">S01H1_16481</name>
</gene>
<dbReference type="AlphaFoldDB" id="X0SM74"/>
<dbReference type="EMBL" id="BARS01008672">
    <property type="protein sequence ID" value="GAF82188.1"/>
    <property type="molecule type" value="Genomic_DNA"/>
</dbReference>
<comment type="caution">
    <text evidence="2">The sequence shown here is derived from an EMBL/GenBank/DDBJ whole genome shotgun (WGS) entry which is preliminary data.</text>
</comment>
<name>X0SM74_9ZZZZ</name>
<feature type="non-terminal residue" evidence="2">
    <location>
        <position position="1"/>
    </location>
</feature>